<dbReference type="EMBL" id="FOME01000002">
    <property type="protein sequence ID" value="SFD04996.1"/>
    <property type="molecule type" value="Genomic_DNA"/>
</dbReference>
<dbReference type="CDD" id="cd03257">
    <property type="entry name" value="ABC_NikE_OppD_transporters"/>
    <property type="match status" value="2"/>
</dbReference>
<dbReference type="EMBL" id="FNVB01000005">
    <property type="protein sequence ID" value="SEG78260.1"/>
    <property type="molecule type" value="Genomic_DNA"/>
</dbReference>
<dbReference type="GO" id="GO:0016887">
    <property type="term" value="F:ATP hydrolysis activity"/>
    <property type="evidence" value="ECO:0007669"/>
    <property type="project" value="InterPro"/>
</dbReference>
<dbReference type="AlphaFoldDB" id="A0A1H6CYY7"/>
<keyword evidence="3" id="KW-0547">Nucleotide-binding</keyword>
<dbReference type="PROSITE" id="PS00211">
    <property type="entry name" value="ABC_TRANSPORTER_1"/>
    <property type="match status" value="2"/>
</dbReference>
<evidence type="ECO:0000313" key="8">
    <source>
        <dbReference type="Proteomes" id="UP000199690"/>
    </source>
</evidence>
<gene>
    <name evidence="6" type="ORF">SAMN02982929_03736</name>
    <name evidence="7" type="ORF">SAMN05216506_102331</name>
</gene>
<dbReference type="InterPro" id="IPR027417">
    <property type="entry name" value="P-loop_NTPase"/>
</dbReference>
<sequence length="590" mass="63403">MTAFALDAVGLEIRGVPSEAAIVADISLTLAPGEILGLIGESGSGKTTLGLAMLRYCKRGTRIADGRIHIGDTDLTGLPAKQAAALRGRRVAYIPQSPASALNPALRLSTQLAEAVHDVSGAAARERIKQVLAEVALPDDDDFLRRYPHQLSGGQQQRIAIAMAFVGRPEVVVLDEPTTGLDVTTQKKVLATIREMCERHGTAGVYISHDMAVVAELADRIAVMYSGRVVETGPTDEVLNEPRHHYTAGLVLAVPDLDGKRAMQAIDGQAPSPLNRPGGCAFAPRCAAATDECRSEVPALEEVATGHEIRCLNPRSGRLIAEPRPANTAPESAEPVLEVRNIRAWYTDSPVLQDVSLAVSPGSCLALLGESGSGKTTLSRCLAGLHPKHEGSVLLRGSELAPSSAKRTRDQRRQVQYVFQNPYESLNPRRRVRDLVAQPISVLGGEHGGKSTEERVIEALELAALRPDIAERYPDQLSGGERQRVAIARALVTRPEVLICDEITSALDVSVQSAIVDLLRELREKMGLALVFVTHNIALVRNIAQQVAVLQGGRIVEQAAADELFAAPQHEYTRSLLTDAPNFQLEASDR</sequence>
<dbReference type="InterPro" id="IPR003439">
    <property type="entry name" value="ABC_transporter-like_ATP-bd"/>
</dbReference>
<dbReference type="SMR" id="A0A1H6CYY7"/>
<proteinExistence type="inferred from homology"/>
<feature type="domain" description="ABC transporter" evidence="5">
    <location>
        <begin position="337"/>
        <end position="577"/>
    </location>
</feature>
<reference evidence="6" key="2">
    <citation type="submission" date="2016-10" db="EMBL/GenBank/DDBJ databases">
        <authorList>
            <person name="de Groot N.N."/>
        </authorList>
    </citation>
    <scope>NUCLEOTIDE SEQUENCE [LARGE SCALE GENOMIC DNA]</scope>
    <source>
        <strain evidence="6">ATCC 20501</strain>
    </source>
</reference>
<dbReference type="PANTHER" id="PTHR43776">
    <property type="entry name" value="TRANSPORT ATP-BINDING PROTEIN"/>
    <property type="match status" value="1"/>
</dbReference>
<evidence type="ECO:0000256" key="2">
    <source>
        <dbReference type="ARBA" id="ARBA00022448"/>
    </source>
</evidence>
<accession>A0A1I1P5P7</accession>
<keyword evidence="2" id="KW-0813">Transport</keyword>
<comment type="similarity">
    <text evidence="1">Belongs to the ABC transporter superfamily.</text>
</comment>
<dbReference type="Gene3D" id="3.40.50.300">
    <property type="entry name" value="P-loop containing nucleotide triphosphate hydrolases"/>
    <property type="match status" value="2"/>
</dbReference>
<accession>A0A1H6CYY7</accession>
<dbReference type="InterPro" id="IPR003593">
    <property type="entry name" value="AAA+_ATPase"/>
</dbReference>
<name>A0A1H6CYY7_9PSEU</name>
<evidence type="ECO:0000259" key="5">
    <source>
        <dbReference type="PROSITE" id="PS50893"/>
    </source>
</evidence>
<dbReference type="SMART" id="SM00382">
    <property type="entry name" value="AAA"/>
    <property type="match status" value="2"/>
</dbReference>
<dbReference type="Pfam" id="PF00005">
    <property type="entry name" value="ABC_tran"/>
    <property type="match status" value="2"/>
</dbReference>
<evidence type="ECO:0000313" key="6">
    <source>
        <dbReference type="EMBL" id="SEG78260.1"/>
    </source>
</evidence>
<evidence type="ECO:0000256" key="3">
    <source>
        <dbReference type="ARBA" id="ARBA00022741"/>
    </source>
</evidence>
<dbReference type="SUPFAM" id="SSF52540">
    <property type="entry name" value="P-loop containing nucleoside triphosphate hydrolases"/>
    <property type="match status" value="2"/>
</dbReference>
<dbReference type="GO" id="GO:0005524">
    <property type="term" value="F:ATP binding"/>
    <property type="evidence" value="ECO:0007669"/>
    <property type="project" value="UniProtKB-KW"/>
</dbReference>
<dbReference type="FunFam" id="3.40.50.300:FF:000016">
    <property type="entry name" value="Oligopeptide ABC transporter ATP-binding component"/>
    <property type="match status" value="1"/>
</dbReference>
<dbReference type="Proteomes" id="UP000199690">
    <property type="component" value="Unassembled WGS sequence"/>
</dbReference>
<dbReference type="GO" id="GO:0015833">
    <property type="term" value="P:peptide transport"/>
    <property type="evidence" value="ECO:0007669"/>
    <property type="project" value="InterPro"/>
</dbReference>
<keyword evidence="4 6" id="KW-0067">ATP-binding</keyword>
<evidence type="ECO:0000256" key="1">
    <source>
        <dbReference type="ARBA" id="ARBA00005417"/>
    </source>
</evidence>
<evidence type="ECO:0000313" key="7">
    <source>
        <dbReference type="EMBL" id="SFD04996.1"/>
    </source>
</evidence>
<dbReference type="PROSITE" id="PS50893">
    <property type="entry name" value="ABC_TRANSPORTER_2"/>
    <property type="match status" value="2"/>
</dbReference>
<reference evidence="8 9" key="1">
    <citation type="submission" date="2016-10" db="EMBL/GenBank/DDBJ databases">
        <authorList>
            <person name="Varghese N."/>
            <person name="Submissions S."/>
        </authorList>
    </citation>
    <scope>NUCLEOTIDE SEQUENCE [LARGE SCALE GENOMIC DNA]</scope>
    <source>
        <strain evidence="9">ATCC 20501</strain>
        <strain evidence="7 8">CGMCC 4.3529</strain>
    </source>
</reference>
<dbReference type="NCBIfam" id="NF008453">
    <property type="entry name" value="PRK11308.1"/>
    <property type="match status" value="2"/>
</dbReference>
<dbReference type="PANTHER" id="PTHR43776:SF7">
    <property type="entry name" value="D,D-DIPEPTIDE TRANSPORT ATP-BINDING PROTEIN DDPF-RELATED"/>
    <property type="match status" value="1"/>
</dbReference>
<dbReference type="RefSeq" id="WP_093350088.1">
    <property type="nucleotide sequence ID" value="NZ_FNVB01000005.1"/>
</dbReference>
<feature type="domain" description="ABC transporter" evidence="5">
    <location>
        <begin position="6"/>
        <end position="251"/>
    </location>
</feature>
<dbReference type="InterPro" id="IPR050319">
    <property type="entry name" value="ABC_transp_ATP-bind"/>
</dbReference>
<protein>
    <submittedName>
        <fullName evidence="6">Peptide/nickel transport system ATP-binding protein</fullName>
    </submittedName>
</protein>
<dbReference type="NCBIfam" id="TIGR01727">
    <property type="entry name" value="oligo_HPY"/>
    <property type="match status" value="1"/>
</dbReference>
<keyword evidence="8" id="KW-1185">Reference proteome</keyword>
<organism evidence="6 9">
    <name type="scientific">Saccharopolyspora kobensis</name>
    <dbReference type="NCBI Taxonomy" id="146035"/>
    <lineage>
        <taxon>Bacteria</taxon>
        <taxon>Bacillati</taxon>
        <taxon>Actinomycetota</taxon>
        <taxon>Actinomycetes</taxon>
        <taxon>Pseudonocardiales</taxon>
        <taxon>Pseudonocardiaceae</taxon>
        <taxon>Saccharopolyspora</taxon>
    </lineage>
</organism>
<evidence type="ECO:0000256" key="4">
    <source>
        <dbReference type="ARBA" id="ARBA00022840"/>
    </source>
</evidence>
<dbReference type="Proteomes" id="UP000236729">
    <property type="component" value="Unassembled WGS sequence"/>
</dbReference>
<dbReference type="InterPro" id="IPR017871">
    <property type="entry name" value="ABC_transporter-like_CS"/>
</dbReference>
<dbReference type="GO" id="GO:0055085">
    <property type="term" value="P:transmembrane transport"/>
    <property type="evidence" value="ECO:0007669"/>
    <property type="project" value="UniProtKB-ARBA"/>
</dbReference>
<dbReference type="InterPro" id="IPR013563">
    <property type="entry name" value="Oligopep_ABC_C"/>
</dbReference>
<dbReference type="Pfam" id="PF08352">
    <property type="entry name" value="oligo_HPY"/>
    <property type="match status" value="2"/>
</dbReference>
<evidence type="ECO:0000313" key="9">
    <source>
        <dbReference type="Proteomes" id="UP000236729"/>
    </source>
</evidence>